<dbReference type="GO" id="GO:0004674">
    <property type="term" value="F:protein serine/threonine kinase activity"/>
    <property type="evidence" value="ECO:0007669"/>
    <property type="project" value="UniProtKB-KW"/>
</dbReference>
<feature type="compositionally biased region" description="Low complexity" evidence="2">
    <location>
        <begin position="155"/>
        <end position="165"/>
    </location>
</feature>
<evidence type="ECO:0000313" key="5">
    <source>
        <dbReference type="Proteomes" id="UP000217446"/>
    </source>
</evidence>
<dbReference type="SUPFAM" id="SSF55874">
    <property type="entry name" value="ATPase domain of HSP90 chaperone/DNA topoisomerase II/histidine kinase"/>
    <property type="match status" value="1"/>
</dbReference>
<feature type="region of interest" description="Disordered" evidence="2">
    <location>
        <begin position="155"/>
        <end position="182"/>
    </location>
</feature>
<dbReference type="GO" id="GO:0005524">
    <property type="term" value="F:ATP binding"/>
    <property type="evidence" value="ECO:0007669"/>
    <property type="project" value="UniProtKB-KW"/>
</dbReference>
<dbReference type="EMBL" id="BDQI01000002">
    <property type="protein sequence ID" value="GAX49937.1"/>
    <property type="molecule type" value="Genomic_DNA"/>
</dbReference>
<sequence>MTAPPTPQHPVTVRVFTQRLSATPRGARLARHLALHQLHAWGIPHGTDASDTVAVIVAELAANAVTHGRVPGRDFELRLSLVTGSVRVEVTDTRSGPRPPGPGDVPAVRPLDEGGRGLVLVEALADRWEVLDREPPGKTVRAEIDLPGWLSLVRRSSVSPSRSTTAPPPDPRPEPPTCRSVP</sequence>
<keyword evidence="1" id="KW-0808">Transferase</keyword>
<dbReference type="CDD" id="cd16936">
    <property type="entry name" value="HATPase_RsbW-like"/>
    <property type="match status" value="1"/>
</dbReference>
<proteinExistence type="predicted"/>
<keyword evidence="4" id="KW-0067">ATP-binding</keyword>
<dbReference type="Pfam" id="PF13581">
    <property type="entry name" value="HATPase_c_2"/>
    <property type="match status" value="1"/>
</dbReference>
<dbReference type="PANTHER" id="PTHR35526">
    <property type="entry name" value="ANTI-SIGMA-F FACTOR RSBW-RELATED"/>
    <property type="match status" value="1"/>
</dbReference>
<protein>
    <submittedName>
        <fullName evidence="4">ATP-binding protein</fullName>
    </submittedName>
</protein>
<evidence type="ECO:0000256" key="1">
    <source>
        <dbReference type="ARBA" id="ARBA00022527"/>
    </source>
</evidence>
<dbReference type="InterPro" id="IPR050267">
    <property type="entry name" value="Anti-sigma-factor_SerPK"/>
</dbReference>
<keyword evidence="5" id="KW-1185">Reference proteome</keyword>
<reference evidence="5" key="1">
    <citation type="submission" date="2017-05" db="EMBL/GenBank/DDBJ databases">
        <title>Streptomyces olivochromogenes NBRC 3561 whole genome shotgun sequence.</title>
        <authorList>
            <person name="Dohra H."/>
            <person name="Kodani S."/>
        </authorList>
    </citation>
    <scope>NUCLEOTIDE SEQUENCE [LARGE SCALE GENOMIC DNA]</scope>
    <source>
        <strain evidence="5">NBRC 3561</strain>
    </source>
</reference>
<feature type="region of interest" description="Disordered" evidence="2">
    <location>
        <begin position="91"/>
        <end position="111"/>
    </location>
</feature>
<dbReference type="Proteomes" id="UP000217446">
    <property type="component" value="Unassembled WGS sequence"/>
</dbReference>
<keyword evidence="4" id="KW-0547">Nucleotide-binding</keyword>
<dbReference type="AlphaFoldDB" id="A0A250V6X3"/>
<organism evidence="4 5">
    <name type="scientific">Streptomyces olivochromogenes</name>
    <dbReference type="NCBI Taxonomy" id="1963"/>
    <lineage>
        <taxon>Bacteria</taxon>
        <taxon>Bacillati</taxon>
        <taxon>Actinomycetota</taxon>
        <taxon>Actinomycetes</taxon>
        <taxon>Kitasatosporales</taxon>
        <taxon>Streptomycetaceae</taxon>
        <taxon>Streptomyces</taxon>
    </lineage>
</organism>
<comment type="caution">
    <text evidence="4">The sequence shown here is derived from an EMBL/GenBank/DDBJ whole genome shotgun (WGS) entry which is preliminary data.</text>
</comment>
<feature type="compositionally biased region" description="Pro residues" evidence="2">
    <location>
        <begin position="166"/>
        <end position="176"/>
    </location>
</feature>
<evidence type="ECO:0000313" key="4">
    <source>
        <dbReference type="EMBL" id="GAX49937.1"/>
    </source>
</evidence>
<dbReference type="InterPro" id="IPR036890">
    <property type="entry name" value="HATPase_C_sf"/>
</dbReference>
<keyword evidence="1" id="KW-0723">Serine/threonine-protein kinase</keyword>
<feature type="domain" description="Histidine kinase/HSP90-like ATPase" evidence="3">
    <location>
        <begin position="21"/>
        <end position="142"/>
    </location>
</feature>
<name>A0A250V6X3_STROL</name>
<dbReference type="InterPro" id="IPR003594">
    <property type="entry name" value="HATPase_dom"/>
</dbReference>
<keyword evidence="1" id="KW-0418">Kinase</keyword>
<accession>A0A250V6X3</accession>
<evidence type="ECO:0000259" key="3">
    <source>
        <dbReference type="Pfam" id="PF13581"/>
    </source>
</evidence>
<dbReference type="PANTHER" id="PTHR35526:SF3">
    <property type="entry name" value="ANTI-SIGMA-F FACTOR RSBW"/>
    <property type="match status" value="1"/>
</dbReference>
<evidence type="ECO:0000256" key="2">
    <source>
        <dbReference type="SAM" id="MobiDB-lite"/>
    </source>
</evidence>
<dbReference type="RefSeq" id="WP_079065060.1">
    <property type="nucleotide sequence ID" value="NZ_BDQI01000002.1"/>
</dbReference>
<dbReference type="Gene3D" id="3.30.565.10">
    <property type="entry name" value="Histidine kinase-like ATPase, C-terminal domain"/>
    <property type="match status" value="1"/>
</dbReference>
<gene>
    <name evidence="4" type="ORF">SO3561_01427</name>
</gene>